<gene>
    <name evidence="2" type="ORF">EPI10_015274</name>
</gene>
<protein>
    <submittedName>
        <fullName evidence="2">Uncharacterized protein</fullName>
    </submittedName>
</protein>
<reference evidence="3" key="1">
    <citation type="journal article" date="2019" name="Plant Biotechnol. J.">
        <title>Genome sequencing of the Australian wild diploid species Gossypium australe highlights disease resistance and delayed gland morphogenesis.</title>
        <authorList>
            <person name="Cai Y."/>
            <person name="Cai X."/>
            <person name="Wang Q."/>
            <person name="Wang P."/>
            <person name="Zhang Y."/>
            <person name="Cai C."/>
            <person name="Xu Y."/>
            <person name="Wang K."/>
            <person name="Zhou Z."/>
            <person name="Wang C."/>
            <person name="Geng S."/>
            <person name="Li B."/>
            <person name="Dong Q."/>
            <person name="Hou Y."/>
            <person name="Wang H."/>
            <person name="Ai P."/>
            <person name="Liu Z."/>
            <person name="Yi F."/>
            <person name="Sun M."/>
            <person name="An G."/>
            <person name="Cheng J."/>
            <person name="Zhang Y."/>
            <person name="Shi Q."/>
            <person name="Xie Y."/>
            <person name="Shi X."/>
            <person name="Chang Y."/>
            <person name="Huang F."/>
            <person name="Chen Y."/>
            <person name="Hong S."/>
            <person name="Mi L."/>
            <person name="Sun Q."/>
            <person name="Zhang L."/>
            <person name="Zhou B."/>
            <person name="Peng R."/>
            <person name="Zhang X."/>
            <person name="Liu F."/>
        </authorList>
    </citation>
    <scope>NUCLEOTIDE SEQUENCE [LARGE SCALE GENOMIC DNA]</scope>
    <source>
        <strain evidence="3">cv. PA1801</strain>
    </source>
</reference>
<dbReference type="EMBL" id="SMMG02000006">
    <property type="protein sequence ID" value="KAA3469491.1"/>
    <property type="molecule type" value="Genomic_DNA"/>
</dbReference>
<evidence type="ECO:0000313" key="3">
    <source>
        <dbReference type="Proteomes" id="UP000325315"/>
    </source>
</evidence>
<keyword evidence="3" id="KW-1185">Reference proteome</keyword>
<proteinExistence type="predicted"/>
<sequence>MYEKDEHLCMTWSKSTSIESSKDLERILHRNHRQQKKMQNNPSTVVDLPRDNPLFDNPPIQNPPSPQHQLLMSNPRVVKRGCSEPTCYQIWTQYKVALQGQ</sequence>
<dbReference type="Proteomes" id="UP000325315">
    <property type="component" value="Unassembled WGS sequence"/>
</dbReference>
<evidence type="ECO:0000313" key="2">
    <source>
        <dbReference type="EMBL" id="KAA3469491.1"/>
    </source>
</evidence>
<name>A0A5B6VK67_9ROSI</name>
<comment type="caution">
    <text evidence="2">The sequence shown here is derived from an EMBL/GenBank/DDBJ whole genome shotgun (WGS) entry which is preliminary data.</text>
</comment>
<feature type="region of interest" description="Disordered" evidence="1">
    <location>
        <begin position="33"/>
        <end position="70"/>
    </location>
</feature>
<evidence type="ECO:0000256" key="1">
    <source>
        <dbReference type="SAM" id="MobiDB-lite"/>
    </source>
</evidence>
<organism evidence="2 3">
    <name type="scientific">Gossypium australe</name>
    <dbReference type="NCBI Taxonomy" id="47621"/>
    <lineage>
        <taxon>Eukaryota</taxon>
        <taxon>Viridiplantae</taxon>
        <taxon>Streptophyta</taxon>
        <taxon>Embryophyta</taxon>
        <taxon>Tracheophyta</taxon>
        <taxon>Spermatophyta</taxon>
        <taxon>Magnoliopsida</taxon>
        <taxon>eudicotyledons</taxon>
        <taxon>Gunneridae</taxon>
        <taxon>Pentapetalae</taxon>
        <taxon>rosids</taxon>
        <taxon>malvids</taxon>
        <taxon>Malvales</taxon>
        <taxon>Malvaceae</taxon>
        <taxon>Malvoideae</taxon>
        <taxon>Gossypium</taxon>
    </lineage>
</organism>
<dbReference type="AlphaFoldDB" id="A0A5B6VK67"/>
<accession>A0A5B6VK67</accession>